<accession>A0A4Y9YJS9</accession>
<keyword evidence="9" id="KW-1133">Transmembrane helix</keyword>
<dbReference type="GO" id="GO:0004497">
    <property type="term" value="F:monooxygenase activity"/>
    <property type="evidence" value="ECO:0007669"/>
    <property type="project" value="UniProtKB-KW"/>
</dbReference>
<dbReference type="Proteomes" id="UP000298390">
    <property type="component" value="Unassembled WGS sequence"/>
</dbReference>
<evidence type="ECO:0000256" key="5">
    <source>
        <dbReference type="ARBA" id="ARBA00023002"/>
    </source>
</evidence>
<dbReference type="STRING" id="34475.A0A4Y9YJS9"/>
<comment type="cofactor">
    <cofactor evidence="1 8">
        <name>heme</name>
        <dbReference type="ChEBI" id="CHEBI:30413"/>
    </cofactor>
</comment>
<evidence type="ECO:0000256" key="2">
    <source>
        <dbReference type="ARBA" id="ARBA00010617"/>
    </source>
</evidence>
<dbReference type="GO" id="GO:0020037">
    <property type="term" value="F:heme binding"/>
    <property type="evidence" value="ECO:0007669"/>
    <property type="project" value="InterPro"/>
</dbReference>
<comment type="similarity">
    <text evidence="2">Belongs to the cytochrome P450 family.</text>
</comment>
<evidence type="ECO:0000256" key="1">
    <source>
        <dbReference type="ARBA" id="ARBA00001971"/>
    </source>
</evidence>
<evidence type="ECO:0000256" key="7">
    <source>
        <dbReference type="ARBA" id="ARBA00023033"/>
    </source>
</evidence>
<evidence type="ECO:0000256" key="4">
    <source>
        <dbReference type="ARBA" id="ARBA00022723"/>
    </source>
</evidence>
<evidence type="ECO:0000313" key="11">
    <source>
        <dbReference type="Proteomes" id="UP000298390"/>
    </source>
</evidence>
<dbReference type="SUPFAM" id="SSF48264">
    <property type="entry name" value="Cytochrome P450"/>
    <property type="match status" value="1"/>
</dbReference>
<dbReference type="InterPro" id="IPR002401">
    <property type="entry name" value="Cyt_P450_E_grp-I"/>
</dbReference>
<dbReference type="EMBL" id="SEKV01000168">
    <property type="protein sequence ID" value="TFY62392.1"/>
    <property type="molecule type" value="Genomic_DNA"/>
</dbReference>
<dbReference type="InterPro" id="IPR036396">
    <property type="entry name" value="Cyt_P450_sf"/>
</dbReference>
<keyword evidence="9" id="KW-0812">Transmembrane</keyword>
<dbReference type="PRINTS" id="PR00463">
    <property type="entry name" value="EP450I"/>
</dbReference>
<reference evidence="10 11" key="1">
    <citation type="submission" date="2019-01" db="EMBL/GenBank/DDBJ databases">
        <title>Genome sequencing of the rare red list fungi Fomitopsis rosea.</title>
        <authorList>
            <person name="Buettner E."/>
            <person name="Kellner H."/>
        </authorList>
    </citation>
    <scope>NUCLEOTIDE SEQUENCE [LARGE SCALE GENOMIC DNA]</scope>
    <source>
        <strain evidence="10 11">DSM 105464</strain>
    </source>
</reference>
<dbReference type="Gene3D" id="1.10.630.10">
    <property type="entry name" value="Cytochrome P450"/>
    <property type="match status" value="1"/>
</dbReference>
<protein>
    <recommendedName>
        <fullName evidence="12">Cytochrome P450</fullName>
    </recommendedName>
</protein>
<feature type="transmembrane region" description="Helical" evidence="9">
    <location>
        <begin position="44"/>
        <end position="66"/>
    </location>
</feature>
<dbReference type="Pfam" id="PF00067">
    <property type="entry name" value="p450"/>
    <property type="match status" value="1"/>
</dbReference>
<dbReference type="PANTHER" id="PTHR24287">
    <property type="entry name" value="P450, PUTATIVE (EUROFUNG)-RELATED"/>
    <property type="match status" value="1"/>
</dbReference>
<keyword evidence="9" id="KW-0472">Membrane</keyword>
<organism evidence="10 11">
    <name type="scientific">Rhodofomes roseus</name>
    <dbReference type="NCBI Taxonomy" id="34475"/>
    <lineage>
        <taxon>Eukaryota</taxon>
        <taxon>Fungi</taxon>
        <taxon>Dikarya</taxon>
        <taxon>Basidiomycota</taxon>
        <taxon>Agaricomycotina</taxon>
        <taxon>Agaricomycetes</taxon>
        <taxon>Polyporales</taxon>
        <taxon>Rhodofomes</taxon>
    </lineage>
</organism>
<evidence type="ECO:0000313" key="10">
    <source>
        <dbReference type="EMBL" id="TFY62392.1"/>
    </source>
</evidence>
<dbReference type="InterPro" id="IPR047146">
    <property type="entry name" value="Cyt_P450_E_CYP52_fungi"/>
</dbReference>
<keyword evidence="3 8" id="KW-0349">Heme</keyword>
<keyword evidence="6 8" id="KW-0408">Iron</keyword>
<feature type="transmembrane region" description="Helical" evidence="9">
    <location>
        <begin position="12"/>
        <end position="32"/>
    </location>
</feature>
<keyword evidence="4 8" id="KW-0479">Metal-binding</keyword>
<evidence type="ECO:0000256" key="6">
    <source>
        <dbReference type="ARBA" id="ARBA00023004"/>
    </source>
</evidence>
<keyword evidence="5" id="KW-0560">Oxidoreductase</keyword>
<name>A0A4Y9YJS9_9APHY</name>
<dbReference type="AlphaFoldDB" id="A0A4Y9YJS9"/>
<keyword evidence="7" id="KW-0503">Monooxygenase</keyword>
<feature type="binding site" description="axial binding residue" evidence="8">
    <location>
        <position position="514"/>
    </location>
    <ligand>
        <name>heme</name>
        <dbReference type="ChEBI" id="CHEBI:30413"/>
    </ligand>
    <ligandPart>
        <name>Fe</name>
        <dbReference type="ChEBI" id="CHEBI:18248"/>
    </ligandPart>
</feature>
<dbReference type="PANTHER" id="PTHR24287:SF1">
    <property type="entry name" value="P450, PUTATIVE (EUROFUNG)-RELATED"/>
    <property type="match status" value="1"/>
</dbReference>
<dbReference type="GO" id="GO:0016705">
    <property type="term" value="F:oxidoreductase activity, acting on paired donors, with incorporation or reduction of molecular oxygen"/>
    <property type="evidence" value="ECO:0007669"/>
    <property type="project" value="InterPro"/>
</dbReference>
<sequence length="589" mass="67219">MNLELPLTWYRTRFLIGVVETLLPPFILTYVLLTTILGRSGTGFVAALAYISSIPLWISLTSRYSVWKNDRRARQLGAEAIPRAKGRWPGNVDIMLRFAKDLREGYILQAMGEVLDEYGVDTLNTRILWKDNIITRNDLHMRAVHQTQFESFERGAEAVEKMGTFLGRGVFVTDRTEWRRERALIRPFLNKERISDFDIFQEHADRTLSILSSSASAHEPIDIQDLFARFTLDAASSFLLGTSPDALGSPRPVPYKASIGSKGAATEGQLGTFLYSFEEIQVTISLRWRLNTFFPLYEIKGDHTLPHVDVITKWVKPIVEEALARKQREREQGIERQRAERTMLENLVEITRDEERVRFGLQNVLMAGRDTTAGLLTFVVYLLAMYPAVAKRLREEIFDVCGANGNPTHDLIRKMPYMNAVLNETLRLFPGAPMGIRNAIHEVLLPTAEGEPPLYLPGKARVTWLSLHLHRRKDLWGDDADEFDPDRWIDPKRLARVEERPSMYIPFLSGPRSCPGQNFALNEASFMLVRLYQRFSGFELVPDAIPEGARPPPQWKEGKGRQQIEQVWPSTAFTAFVKVSAIIFRLMVG</sequence>
<proteinExistence type="inferred from homology"/>
<dbReference type="PRINTS" id="PR00385">
    <property type="entry name" value="P450"/>
</dbReference>
<evidence type="ECO:0008006" key="12">
    <source>
        <dbReference type="Google" id="ProtNLM"/>
    </source>
</evidence>
<dbReference type="InterPro" id="IPR001128">
    <property type="entry name" value="Cyt_P450"/>
</dbReference>
<gene>
    <name evidence="10" type="ORF">EVJ58_g3900</name>
</gene>
<evidence type="ECO:0000256" key="8">
    <source>
        <dbReference type="PIRSR" id="PIRSR602401-1"/>
    </source>
</evidence>
<comment type="caution">
    <text evidence="10">The sequence shown here is derived from an EMBL/GenBank/DDBJ whole genome shotgun (WGS) entry which is preliminary data.</text>
</comment>
<evidence type="ECO:0000256" key="3">
    <source>
        <dbReference type="ARBA" id="ARBA00022617"/>
    </source>
</evidence>
<evidence type="ECO:0000256" key="9">
    <source>
        <dbReference type="SAM" id="Phobius"/>
    </source>
</evidence>
<dbReference type="GO" id="GO:0005506">
    <property type="term" value="F:iron ion binding"/>
    <property type="evidence" value="ECO:0007669"/>
    <property type="project" value="InterPro"/>
</dbReference>